<evidence type="ECO:0000256" key="1">
    <source>
        <dbReference type="SAM" id="MobiDB-lite"/>
    </source>
</evidence>
<sequence length="321" mass="33781">MKTHDLSQVFHDHADPPGDTPHAARMAAVRARVRGVRRRRAFVAAACVVLALVGGALAATPNRTDSQPAAPEPFPEHIVGSRVVAQTTGRTPEPLTLAFTPSGDPADVRLFVRCDIDAKDVLKVSLAVDGKEVRLFGCDKEPGGFGSLALSESLVAGRRAVVRLTVLGRVTGPPNTAAEVADVEPAADGIPVALAVGRRVPITEYPMPPAPEKPVEVDHLVHPADVVLRSDPADPNLPQKVVVPWRTVTRLHVVWGSPGRIKVLIGGVLVDDGASYSYGATGRIDASGHNPPDLVPGQPVEISVVPEGQRGEWAVMVDMGG</sequence>
<feature type="transmembrane region" description="Helical" evidence="2">
    <location>
        <begin position="41"/>
        <end position="59"/>
    </location>
</feature>
<dbReference type="EMBL" id="BAAABU010000022">
    <property type="protein sequence ID" value="GAA0253910.1"/>
    <property type="molecule type" value="Genomic_DNA"/>
</dbReference>
<protein>
    <submittedName>
        <fullName evidence="3">Uncharacterized protein</fullName>
    </submittedName>
</protein>
<keyword evidence="2" id="KW-1133">Transmembrane helix</keyword>
<gene>
    <name evidence="3" type="ORF">GCM10010492_63260</name>
</gene>
<reference evidence="4" key="1">
    <citation type="journal article" date="2019" name="Int. J. Syst. Evol. Microbiol.">
        <title>The Global Catalogue of Microorganisms (GCM) 10K type strain sequencing project: providing services to taxonomists for standard genome sequencing and annotation.</title>
        <authorList>
            <consortium name="The Broad Institute Genomics Platform"/>
            <consortium name="The Broad Institute Genome Sequencing Center for Infectious Disease"/>
            <person name="Wu L."/>
            <person name="Ma J."/>
        </authorList>
    </citation>
    <scope>NUCLEOTIDE SEQUENCE [LARGE SCALE GENOMIC DNA]</scope>
    <source>
        <strain evidence="4">JCM 3380</strain>
    </source>
</reference>
<keyword evidence="4" id="KW-1185">Reference proteome</keyword>
<evidence type="ECO:0000313" key="3">
    <source>
        <dbReference type="EMBL" id="GAA0253910.1"/>
    </source>
</evidence>
<name>A0ABP3E947_9PSEU</name>
<comment type="caution">
    <text evidence="3">The sequence shown here is derived from an EMBL/GenBank/DDBJ whole genome shotgun (WGS) entry which is preliminary data.</text>
</comment>
<dbReference type="Proteomes" id="UP001500416">
    <property type="component" value="Unassembled WGS sequence"/>
</dbReference>
<organism evidence="3 4">
    <name type="scientific">Saccharothrix mutabilis subsp. mutabilis</name>
    <dbReference type="NCBI Taxonomy" id="66855"/>
    <lineage>
        <taxon>Bacteria</taxon>
        <taxon>Bacillati</taxon>
        <taxon>Actinomycetota</taxon>
        <taxon>Actinomycetes</taxon>
        <taxon>Pseudonocardiales</taxon>
        <taxon>Pseudonocardiaceae</taxon>
        <taxon>Saccharothrix</taxon>
    </lineage>
</organism>
<evidence type="ECO:0000256" key="2">
    <source>
        <dbReference type="SAM" id="Phobius"/>
    </source>
</evidence>
<accession>A0ABP3E947</accession>
<proteinExistence type="predicted"/>
<feature type="region of interest" description="Disordered" evidence="1">
    <location>
        <begin position="1"/>
        <end position="22"/>
    </location>
</feature>
<evidence type="ECO:0000313" key="4">
    <source>
        <dbReference type="Proteomes" id="UP001500416"/>
    </source>
</evidence>
<dbReference type="RefSeq" id="WP_343937831.1">
    <property type="nucleotide sequence ID" value="NZ_BAAABU010000022.1"/>
</dbReference>
<keyword evidence="2" id="KW-0812">Transmembrane</keyword>
<keyword evidence="2" id="KW-0472">Membrane</keyword>